<accession>A0ABZ2RI93</accession>
<organism evidence="5 6">
    <name type="scientific">Ectopseudomonas mendocina</name>
    <name type="common">Pseudomonas mendocina</name>
    <dbReference type="NCBI Taxonomy" id="300"/>
    <lineage>
        <taxon>Bacteria</taxon>
        <taxon>Pseudomonadati</taxon>
        <taxon>Pseudomonadota</taxon>
        <taxon>Gammaproteobacteria</taxon>
        <taxon>Pseudomonadales</taxon>
        <taxon>Pseudomonadaceae</taxon>
        <taxon>Ectopseudomonas</taxon>
    </lineage>
</organism>
<gene>
    <name evidence="5" type="primary">ccsA</name>
    <name evidence="5" type="ORF">WG219_04495</name>
</gene>
<sequence length="712" mass="78067">MTKAGWGGYVAFGALIAVLVYQLPALGNPALWGVSGLLVLGAWKTSLRQRVWRIAFSLLLGLCIALMLALLWNRFDIRYVWLYSSEALPVYLKLANLWGGDEGTILLLTALFMPPAFRYARRGGLEGCSSALIGAWYAATAAWLGPFTATPQEWLTAQNSQGMNAHLQTIWMLLHAPLILAAYAWALTPVGSAIQALSGKDSDYAGQAAQYGRRAWLVLSAGIGFGMIWALEDFTFGQLWHWDPVQTSAFIIWALLGAVLHGVRHWRGGGSFARLLPLLSLLVAVATCMAMAVTRSEVLVSSHRYIGTTSWLSHLLLAGILLIALAGLLLRAHWRHAQSTRRPADWTIWISVLGFALMAVLAAGALLLAHARQWLGVAKTSEQKPFFETVALWADSSESLQLRQVFARWDVDGYSLVYWLLPFVLLLGLVGGFSFMRKALPRAAAVAATGLTGVVCLLLAWHGGWLSERYAGSGVLSQHVVAVLPWLDATLLAALFLLLACSLWCLRSVWRSRKLGTLRHTGSLALIHGGAVLVLVGGFAATALNSYMPILLQADDDLAQWRGITDGMQVRVVPASSVTDYSGYQAVARVEVQHGQQVIQGQALFKDGRELPPGYQGPVRQLCEILDYRYARHKGDPGYILNPFIIRNWLEDTQVWVPASPRLMASGATVASERETLIVVRRYPLVSLLWIGFVAMLLGTLLLPGWSREKRT</sequence>
<feature type="domain" description="Cytochrome c assembly protein" evidence="4">
    <location>
        <begin position="135"/>
        <end position="268"/>
    </location>
</feature>
<evidence type="ECO:0000256" key="2">
    <source>
        <dbReference type="ARBA" id="ARBA00022748"/>
    </source>
</evidence>
<feature type="transmembrane region" description="Helical" evidence="3">
    <location>
        <begin position="416"/>
        <end position="436"/>
    </location>
</feature>
<protein>
    <submittedName>
        <fullName evidence="5">Cytochrome c biogenesis protein CcsA</fullName>
    </submittedName>
</protein>
<feature type="transmembrane region" description="Helical" evidence="3">
    <location>
        <begin position="346"/>
        <end position="369"/>
    </location>
</feature>
<evidence type="ECO:0000256" key="3">
    <source>
        <dbReference type="SAM" id="Phobius"/>
    </source>
</evidence>
<feature type="transmembrane region" description="Helical" evidence="3">
    <location>
        <begin position="443"/>
        <end position="463"/>
    </location>
</feature>
<keyword evidence="6" id="KW-1185">Reference proteome</keyword>
<evidence type="ECO:0000259" key="4">
    <source>
        <dbReference type="Pfam" id="PF01578"/>
    </source>
</evidence>
<feature type="transmembrane region" description="Helical" evidence="3">
    <location>
        <begin position="7"/>
        <end position="24"/>
    </location>
</feature>
<keyword evidence="2" id="KW-0201">Cytochrome c-type biogenesis</keyword>
<feature type="transmembrane region" description="Helical" evidence="3">
    <location>
        <begin position="683"/>
        <end position="703"/>
    </location>
</feature>
<dbReference type="Pfam" id="PF01578">
    <property type="entry name" value="Cytochrom_C_asm"/>
    <property type="match status" value="1"/>
</dbReference>
<dbReference type="PRINTS" id="PR01410">
    <property type="entry name" value="CCBIOGENESIS"/>
</dbReference>
<feature type="transmembrane region" description="Helical" evidence="3">
    <location>
        <begin position="526"/>
        <end position="548"/>
    </location>
</feature>
<proteinExistence type="inferred from homology"/>
<feature type="transmembrane region" description="Helical" evidence="3">
    <location>
        <begin position="54"/>
        <end position="75"/>
    </location>
</feature>
<evidence type="ECO:0000313" key="5">
    <source>
        <dbReference type="EMBL" id="WXL26745.1"/>
    </source>
</evidence>
<dbReference type="InterPro" id="IPR002541">
    <property type="entry name" value="Cyt_c_assembly"/>
</dbReference>
<keyword evidence="3" id="KW-1133">Transmembrane helix</keyword>
<feature type="transmembrane region" description="Helical" evidence="3">
    <location>
        <begin position="169"/>
        <end position="194"/>
    </location>
</feature>
<dbReference type="Proteomes" id="UP001476583">
    <property type="component" value="Chromosome"/>
</dbReference>
<feature type="transmembrane region" description="Helical" evidence="3">
    <location>
        <begin position="275"/>
        <end position="294"/>
    </location>
</feature>
<feature type="transmembrane region" description="Helical" evidence="3">
    <location>
        <begin position="244"/>
        <end position="263"/>
    </location>
</feature>
<name>A0ABZ2RI93_ECTME</name>
<dbReference type="PANTHER" id="PTHR43653">
    <property type="entry name" value="CYTOCHROME C ASSEMBLY PROTEIN-RELATED"/>
    <property type="match status" value="1"/>
</dbReference>
<feature type="transmembrane region" description="Helical" evidence="3">
    <location>
        <begin position="314"/>
        <end position="334"/>
    </location>
</feature>
<keyword evidence="3" id="KW-0812">Transmembrane</keyword>
<feature type="transmembrane region" description="Helical" evidence="3">
    <location>
        <begin position="215"/>
        <end position="232"/>
    </location>
</feature>
<keyword evidence="3" id="KW-0472">Membrane</keyword>
<evidence type="ECO:0000313" key="6">
    <source>
        <dbReference type="Proteomes" id="UP001476583"/>
    </source>
</evidence>
<comment type="similarity">
    <text evidence="1">Belongs to the CcmF/CycK/Ccl1/NrfE/CcsA family.</text>
</comment>
<evidence type="ECO:0000256" key="1">
    <source>
        <dbReference type="ARBA" id="ARBA00009186"/>
    </source>
</evidence>
<dbReference type="PANTHER" id="PTHR43653:SF1">
    <property type="entry name" value="CYTOCHROME C-TYPE BIOGENESIS PROTEIN CCMF"/>
    <property type="match status" value="1"/>
</dbReference>
<reference evidence="5 6" key="1">
    <citation type="submission" date="2024-03" db="EMBL/GenBank/DDBJ databases">
        <title>Complete genome of BD2.</title>
        <authorList>
            <person name="Cao G."/>
        </authorList>
    </citation>
    <scope>NUCLEOTIDE SEQUENCE [LARGE SCALE GENOMIC DNA]</scope>
    <source>
        <strain evidence="5 6">BD2</strain>
    </source>
</reference>
<dbReference type="InterPro" id="IPR003567">
    <property type="entry name" value="Cyt_c_biogenesis"/>
</dbReference>
<feature type="transmembrane region" description="Helical" evidence="3">
    <location>
        <begin position="483"/>
        <end position="506"/>
    </location>
</feature>
<dbReference type="EMBL" id="CP148074">
    <property type="protein sequence ID" value="WXL26745.1"/>
    <property type="molecule type" value="Genomic_DNA"/>
</dbReference>
<feature type="transmembrane region" description="Helical" evidence="3">
    <location>
        <begin position="129"/>
        <end position="149"/>
    </location>
</feature>